<comment type="caution">
    <text evidence="1">The sequence shown here is derived from an EMBL/GenBank/DDBJ whole genome shotgun (WGS) entry which is preliminary data.</text>
</comment>
<gene>
    <name evidence="1" type="ORF">HNR42_000328</name>
</gene>
<evidence type="ECO:0000313" key="1">
    <source>
        <dbReference type="EMBL" id="MBB6096916.1"/>
    </source>
</evidence>
<keyword evidence="2" id="KW-1185">Reference proteome</keyword>
<reference evidence="1 2" key="1">
    <citation type="submission" date="2020-08" db="EMBL/GenBank/DDBJ databases">
        <title>Genomic Encyclopedia of Type Strains, Phase IV (KMG-IV): sequencing the most valuable type-strain genomes for metagenomic binning, comparative biology and taxonomic classification.</title>
        <authorList>
            <person name="Goeker M."/>
        </authorList>
    </citation>
    <scope>NUCLEOTIDE SEQUENCE [LARGE SCALE GENOMIC DNA]</scope>
    <source>
        <strain evidence="1 2">DSM 21458</strain>
    </source>
</reference>
<dbReference type="RefSeq" id="WP_183983810.1">
    <property type="nucleotide sequence ID" value="NZ_JACHHG010000001.1"/>
</dbReference>
<sequence>MGRFVFGCLGFALVIVLLLALAGYFLVWRPVSAFLSDLRAPIATAPQAPGNAQPAYTPPSGGNLTRAQVQRFVRVQRSTREAIGGDFARLENVYNNLGQQQNPNPLEWVGALREVGGVIGKAREANARALQANRFSSSEYRWVRGKVYAALGVNAVGMDLERLARDLQGFNWTGGTPPQVELPQASTRDRELIAPFRAELERNVPLALVGL</sequence>
<dbReference type="Proteomes" id="UP000569951">
    <property type="component" value="Unassembled WGS sequence"/>
</dbReference>
<dbReference type="AlphaFoldDB" id="A0A841HVH1"/>
<organism evidence="1 2">
    <name type="scientific">Deinobacterium chartae</name>
    <dbReference type="NCBI Taxonomy" id="521158"/>
    <lineage>
        <taxon>Bacteria</taxon>
        <taxon>Thermotogati</taxon>
        <taxon>Deinococcota</taxon>
        <taxon>Deinococci</taxon>
        <taxon>Deinococcales</taxon>
        <taxon>Deinococcaceae</taxon>
        <taxon>Deinobacterium</taxon>
    </lineage>
</organism>
<dbReference type="EMBL" id="JACHHG010000001">
    <property type="protein sequence ID" value="MBB6096916.1"/>
    <property type="molecule type" value="Genomic_DNA"/>
</dbReference>
<evidence type="ECO:0000313" key="2">
    <source>
        <dbReference type="Proteomes" id="UP000569951"/>
    </source>
</evidence>
<protein>
    <submittedName>
        <fullName evidence="1">Uncharacterized protein</fullName>
    </submittedName>
</protein>
<proteinExistence type="predicted"/>
<accession>A0A841HVH1</accession>
<name>A0A841HVH1_9DEIO</name>